<accession>A0A2C9WPE3</accession>
<name>A0A2C9WPE3_MANES</name>
<organism evidence="1">
    <name type="scientific">Manihot esculenta</name>
    <name type="common">Cassava</name>
    <name type="synonym">Jatropha manihot</name>
    <dbReference type="NCBI Taxonomy" id="3983"/>
    <lineage>
        <taxon>Eukaryota</taxon>
        <taxon>Viridiplantae</taxon>
        <taxon>Streptophyta</taxon>
        <taxon>Embryophyta</taxon>
        <taxon>Tracheophyta</taxon>
        <taxon>Spermatophyta</taxon>
        <taxon>Magnoliopsida</taxon>
        <taxon>eudicotyledons</taxon>
        <taxon>Gunneridae</taxon>
        <taxon>Pentapetalae</taxon>
        <taxon>rosids</taxon>
        <taxon>fabids</taxon>
        <taxon>Malpighiales</taxon>
        <taxon>Euphorbiaceae</taxon>
        <taxon>Crotonoideae</taxon>
        <taxon>Manihoteae</taxon>
        <taxon>Manihot</taxon>
    </lineage>
</organism>
<sequence length="57" mass="6298">MCSQVAPAGLPPPLDELSLMKVYVADGPFKLEYFLSLLNDLRPPACRIRANPEALQQ</sequence>
<dbReference type="EMBL" id="CM004387">
    <property type="protein sequence ID" value="OAY61288.1"/>
    <property type="molecule type" value="Genomic_DNA"/>
</dbReference>
<gene>
    <name evidence="1" type="ORF">MANES_01G177600</name>
</gene>
<evidence type="ECO:0000313" key="1">
    <source>
        <dbReference type="EMBL" id="OAY61288.1"/>
    </source>
</evidence>
<proteinExistence type="predicted"/>
<protein>
    <submittedName>
        <fullName evidence="1">Uncharacterized protein</fullName>
    </submittedName>
</protein>
<dbReference type="AlphaFoldDB" id="A0A2C9WPE3"/>
<reference evidence="1" key="1">
    <citation type="submission" date="2016-02" db="EMBL/GenBank/DDBJ databases">
        <title>WGS assembly of Manihot esculenta.</title>
        <authorList>
            <person name="Bredeson J.V."/>
            <person name="Prochnik S.E."/>
            <person name="Lyons J.B."/>
            <person name="Schmutz J."/>
            <person name="Grimwood J."/>
            <person name="Vrebalov J."/>
            <person name="Bart R.S."/>
            <person name="Amuge T."/>
            <person name="Ferguson M.E."/>
            <person name="Green R."/>
            <person name="Putnam N."/>
            <person name="Stites J."/>
            <person name="Rounsley S."/>
            <person name="Rokhsar D.S."/>
        </authorList>
    </citation>
    <scope>NUCLEOTIDE SEQUENCE [LARGE SCALE GENOMIC DNA]</scope>
    <source>
        <tissue evidence="1">Leaf</tissue>
    </source>
</reference>